<dbReference type="AlphaFoldDB" id="A0AAV1JN84"/>
<dbReference type="SUPFAM" id="SSF52047">
    <property type="entry name" value="RNI-like"/>
    <property type="match status" value="1"/>
</dbReference>
<organism evidence="1 2">
    <name type="scientific">Leptosia nina</name>
    <dbReference type="NCBI Taxonomy" id="320188"/>
    <lineage>
        <taxon>Eukaryota</taxon>
        <taxon>Metazoa</taxon>
        <taxon>Ecdysozoa</taxon>
        <taxon>Arthropoda</taxon>
        <taxon>Hexapoda</taxon>
        <taxon>Insecta</taxon>
        <taxon>Pterygota</taxon>
        <taxon>Neoptera</taxon>
        <taxon>Endopterygota</taxon>
        <taxon>Lepidoptera</taxon>
        <taxon>Glossata</taxon>
        <taxon>Ditrysia</taxon>
        <taxon>Papilionoidea</taxon>
        <taxon>Pieridae</taxon>
        <taxon>Pierinae</taxon>
        <taxon>Leptosia</taxon>
    </lineage>
</organism>
<evidence type="ECO:0000313" key="1">
    <source>
        <dbReference type="EMBL" id="CAK1549856.1"/>
    </source>
</evidence>
<dbReference type="Gene3D" id="3.80.10.10">
    <property type="entry name" value="Ribonuclease Inhibitor"/>
    <property type="match status" value="1"/>
</dbReference>
<protein>
    <submittedName>
        <fullName evidence="1">Uncharacterized protein</fullName>
    </submittedName>
</protein>
<dbReference type="Proteomes" id="UP001497472">
    <property type="component" value="Unassembled WGS sequence"/>
</dbReference>
<comment type="caution">
    <text evidence="1">The sequence shown here is derived from an EMBL/GenBank/DDBJ whole genome shotgun (WGS) entry which is preliminary data.</text>
</comment>
<evidence type="ECO:0000313" key="2">
    <source>
        <dbReference type="Proteomes" id="UP001497472"/>
    </source>
</evidence>
<sequence>MINCRPIMISTRYKQPGTLQSLSLTRLGTWIALQAELQLNPTAVLAQTNPKEAQATLANKVSIIRNYLEIHIPWMLHDGLAREAIGALSDLLEVTKKSQGFRISMSKFVGQMNVIVKMTEVLFTKYYTYVSIDAVPKMMRPVFYSKLYMLTGLVYLNLGSLSGGWKTAEMESSIVRSLKELHVLKFLFINYDCTDKVLKCIVEHCTNLIKLDVSCSKCIRNESIEIITKLKRLKSIQLYHTFVTWEGFVNLLIHCKSLEDIGRCDEIGRVLEFIHLNCPEALPLNLTIFVSRYANSKHLQLAVEACPNIRNMTVFHNTLQSDLQHLNLLCSLVMSLS</sequence>
<reference evidence="1 2" key="1">
    <citation type="submission" date="2023-11" db="EMBL/GenBank/DDBJ databases">
        <authorList>
            <person name="Okamura Y."/>
        </authorList>
    </citation>
    <scope>NUCLEOTIDE SEQUENCE [LARGE SCALE GENOMIC DNA]</scope>
</reference>
<name>A0AAV1JN84_9NEOP</name>
<proteinExistence type="predicted"/>
<accession>A0AAV1JN84</accession>
<gene>
    <name evidence="1" type="ORF">LNINA_LOCUS9123</name>
</gene>
<dbReference type="InterPro" id="IPR032675">
    <property type="entry name" value="LRR_dom_sf"/>
</dbReference>
<keyword evidence="2" id="KW-1185">Reference proteome</keyword>
<dbReference type="EMBL" id="CAVLEF010000040">
    <property type="protein sequence ID" value="CAK1549856.1"/>
    <property type="molecule type" value="Genomic_DNA"/>
</dbReference>